<protein>
    <submittedName>
        <fullName evidence="2">Uncharacterized protein</fullName>
    </submittedName>
</protein>
<keyword evidence="3" id="KW-1185">Reference proteome</keyword>
<feature type="region of interest" description="Disordered" evidence="1">
    <location>
        <begin position="1"/>
        <end position="26"/>
    </location>
</feature>
<evidence type="ECO:0000256" key="1">
    <source>
        <dbReference type="SAM" id="MobiDB-lite"/>
    </source>
</evidence>
<reference evidence="2 3" key="1">
    <citation type="journal article" date="2021" name="Environ. Microbiol.">
        <title>Gene family expansions and transcriptome signatures uncover fungal adaptations to wood decay.</title>
        <authorList>
            <person name="Hage H."/>
            <person name="Miyauchi S."/>
            <person name="Viragh M."/>
            <person name="Drula E."/>
            <person name="Min B."/>
            <person name="Chaduli D."/>
            <person name="Navarro D."/>
            <person name="Favel A."/>
            <person name="Norest M."/>
            <person name="Lesage-Meessen L."/>
            <person name="Balint B."/>
            <person name="Merenyi Z."/>
            <person name="de Eugenio L."/>
            <person name="Morin E."/>
            <person name="Martinez A.T."/>
            <person name="Baldrian P."/>
            <person name="Stursova M."/>
            <person name="Martinez M.J."/>
            <person name="Novotny C."/>
            <person name="Magnuson J.K."/>
            <person name="Spatafora J.W."/>
            <person name="Maurice S."/>
            <person name="Pangilinan J."/>
            <person name="Andreopoulos W."/>
            <person name="LaButti K."/>
            <person name="Hundley H."/>
            <person name="Na H."/>
            <person name="Kuo A."/>
            <person name="Barry K."/>
            <person name="Lipzen A."/>
            <person name="Henrissat B."/>
            <person name="Riley R."/>
            <person name="Ahrendt S."/>
            <person name="Nagy L.G."/>
            <person name="Grigoriev I.V."/>
            <person name="Martin F."/>
            <person name="Rosso M.N."/>
        </authorList>
    </citation>
    <scope>NUCLEOTIDE SEQUENCE [LARGE SCALE GENOMIC DNA]</scope>
    <source>
        <strain evidence="2 3">CIRM-BRFM 1785</strain>
    </source>
</reference>
<evidence type="ECO:0000313" key="2">
    <source>
        <dbReference type="EMBL" id="KAH9843531.1"/>
    </source>
</evidence>
<name>A0ABQ8KXQ0_9APHY</name>
<accession>A0ABQ8KXQ0</accession>
<proteinExistence type="predicted"/>
<dbReference type="Proteomes" id="UP000814176">
    <property type="component" value="Unassembled WGS sequence"/>
</dbReference>
<dbReference type="GeneID" id="71998430"/>
<gene>
    <name evidence="2" type="ORF">C8Q71DRAFT_3067</name>
</gene>
<evidence type="ECO:0000313" key="3">
    <source>
        <dbReference type="Proteomes" id="UP000814176"/>
    </source>
</evidence>
<sequence>MPMLHVEEPPVSASTPALSPPPPPAARRLRPLPARLEYSLRPQVFCSESPAHRIAPSVVGVVGRWDCCLGFLLGCVCCSSSDLISHADWAASCTRAEQRVPRSPVAGRVRQLWGRSSFVFQILVSLQRLGALLPTSSLGPMILLLLSAVNPTPAIF</sequence>
<dbReference type="EMBL" id="JADCUA010000001">
    <property type="protein sequence ID" value="KAH9843531.1"/>
    <property type="molecule type" value="Genomic_DNA"/>
</dbReference>
<comment type="caution">
    <text evidence="2">The sequence shown here is derived from an EMBL/GenBank/DDBJ whole genome shotgun (WGS) entry which is preliminary data.</text>
</comment>
<organism evidence="2 3">
    <name type="scientific">Rhodofomes roseus</name>
    <dbReference type="NCBI Taxonomy" id="34475"/>
    <lineage>
        <taxon>Eukaryota</taxon>
        <taxon>Fungi</taxon>
        <taxon>Dikarya</taxon>
        <taxon>Basidiomycota</taxon>
        <taxon>Agaricomycotina</taxon>
        <taxon>Agaricomycetes</taxon>
        <taxon>Polyporales</taxon>
        <taxon>Rhodofomes</taxon>
    </lineage>
</organism>
<dbReference type="RefSeq" id="XP_047784341.1">
    <property type="nucleotide sequence ID" value="XM_047917698.1"/>
</dbReference>